<evidence type="ECO:0000313" key="11">
    <source>
        <dbReference type="EMBL" id="KAL3809838.1"/>
    </source>
</evidence>
<evidence type="ECO:0000256" key="3">
    <source>
        <dbReference type="ARBA" id="ARBA00020105"/>
    </source>
</evidence>
<name>A0ABD3RA56_9LAMI</name>
<evidence type="ECO:0000256" key="1">
    <source>
        <dbReference type="ARBA" id="ARBA00004115"/>
    </source>
</evidence>
<comment type="subcellular location">
    <subcellularLocation>
        <location evidence="1">Endoplasmic reticulum membrane</location>
        <topology evidence="1">Single-pass type I membrane protein</topology>
    </subcellularLocation>
</comment>
<evidence type="ECO:0000256" key="4">
    <source>
        <dbReference type="ARBA" id="ARBA00022692"/>
    </source>
</evidence>
<feature type="transmembrane region" description="Helical" evidence="9">
    <location>
        <begin position="72"/>
        <end position="89"/>
    </location>
</feature>
<reference evidence="11 12" key="1">
    <citation type="submission" date="2024-12" db="EMBL/GenBank/DDBJ databases">
        <title>The unique morphological basis and parallel evolutionary history of personate flowers in Penstemon.</title>
        <authorList>
            <person name="Depatie T.H."/>
            <person name="Wessinger C.A."/>
        </authorList>
    </citation>
    <scope>NUCLEOTIDE SEQUENCE [LARGE SCALE GENOMIC DNA]</scope>
    <source>
        <strain evidence="11">WTNN_2</strain>
        <tissue evidence="11">Leaf</tissue>
    </source>
</reference>
<comment type="caution">
    <text evidence="11">The sequence shown here is derived from an EMBL/GenBank/DDBJ whole genome shotgun (WGS) entry which is preliminary data.</text>
</comment>
<evidence type="ECO:0000256" key="7">
    <source>
        <dbReference type="ARBA" id="ARBA00022989"/>
    </source>
</evidence>
<protein>
    <recommendedName>
        <fullName evidence="3">ER membrane protein complex subunit 10</fullName>
    </recommendedName>
</protein>
<dbReference type="PANTHER" id="PTHR21397:SF4">
    <property type="entry name" value="ER MEMBRANE PROTEIN COMPLEX SUBUNIT 10"/>
    <property type="match status" value="1"/>
</dbReference>
<evidence type="ECO:0000313" key="10">
    <source>
        <dbReference type="EMBL" id="KAL3809831.1"/>
    </source>
</evidence>
<proteinExistence type="inferred from homology"/>
<keyword evidence="7 9" id="KW-1133">Transmembrane helix</keyword>
<evidence type="ECO:0000256" key="6">
    <source>
        <dbReference type="ARBA" id="ARBA00022824"/>
    </source>
</evidence>
<feature type="transmembrane region" description="Helical" evidence="9">
    <location>
        <begin position="34"/>
        <end position="52"/>
    </location>
</feature>
<dbReference type="Pfam" id="PF21203">
    <property type="entry name" value="ECM10"/>
    <property type="match status" value="1"/>
</dbReference>
<gene>
    <name evidence="10" type="ORF">ACJIZ3_000084</name>
    <name evidence="11" type="ORF">ACJIZ3_000091</name>
</gene>
<organism evidence="11 12">
    <name type="scientific">Penstemon smallii</name>
    <dbReference type="NCBI Taxonomy" id="265156"/>
    <lineage>
        <taxon>Eukaryota</taxon>
        <taxon>Viridiplantae</taxon>
        <taxon>Streptophyta</taxon>
        <taxon>Embryophyta</taxon>
        <taxon>Tracheophyta</taxon>
        <taxon>Spermatophyta</taxon>
        <taxon>Magnoliopsida</taxon>
        <taxon>eudicotyledons</taxon>
        <taxon>Gunneridae</taxon>
        <taxon>Pentapetalae</taxon>
        <taxon>asterids</taxon>
        <taxon>lamiids</taxon>
        <taxon>Lamiales</taxon>
        <taxon>Plantaginaceae</taxon>
        <taxon>Cheloneae</taxon>
        <taxon>Penstemon</taxon>
    </lineage>
</organism>
<evidence type="ECO:0000256" key="2">
    <source>
        <dbReference type="ARBA" id="ARBA00007695"/>
    </source>
</evidence>
<sequence length="94" mass="10591">MYGSRTPVFTEEVVGELGEGEEEKPLERSFWAKYWMYLIPLGFILMNAMTQAMNMADEPGTGQPGSQTQQAVAGLLLTIIFSVNCRFGFMMKDR</sequence>
<evidence type="ECO:0000313" key="12">
    <source>
        <dbReference type="Proteomes" id="UP001634393"/>
    </source>
</evidence>
<dbReference type="Proteomes" id="UP001634393">
    <property type="component" value="Unassembled WGS sequence"/>
</dbReference>
<keyword evidence="12" id="KW-1185">Reference proteome</keyword>
<keyword evidence="4 9" id="KW-0812">Transmembrane</keyword>
<evidence type="ECO:0000256" key="9">
    <source>
        <dbReference type="SAM" id="Phobius"/>
    </source>
</evidence>
<keyword evidence="5" id="KW-0732">Signal</keyword>
<keyword evidence="8 9" id="KW-0472">Membrane</keyword>
<comment type="similarity">
    <text evidence="2">Belongs to the EMC10 family.</text>
</comment>
<evidence type="ECO:0000256" key="5">
    <source>
        <dbReference type="ARBA" id="ARBA00022729"/>
    </source>
</evidence>
<accession>A0ABD3RA56</accession>
<dbReference type="PANTHER" id="PTHR21397">
    <property type="entry name" value="CHROMATIN COMPLEXES SUBUNIT BAP18-RELATED"/>
    <property type="match status" value="1"/>
</dbReference>
<dbReference type="EMBL" id="JBJXBP010000117">
    <property type="protein sequence ID" value="KAL3809831.1"/>
    <property type="molecule type" value="Genomic_DNA"/>
</dbReference>
<keyword evidence="6" id="KW-0256">Endoplasmic reticulum</keyword>
<evidence type="ECO:0000256" key="8">
    <source>
        <dbReference type="ARBA" id="ARBA00023136"/>
    </source>
</evidence>
<dbReference type="AlphaFoldDB" id="A0ABD3RA56"/>
<dbReference type="EMBL" id="JBJXBP010000117">
    <property type="protein sequence ID" value="KAL3809838.1"/>
    <property type="molecule type" value="Genomic_DNA"/>
</dbReference>
<dbReference type="GO" id="GO:0005789">
    <property type="term" value="C:endoplasmic reticulum membrane"/>
    <property type="evidence" value="ECO:0007669"/>
    <property type="project" value="UniProtKB-SubCell"/>
</dbReference>